<proteinExistence type="predicted"/>
<keyword evidence="1" id="KW-0472">Membrane</keyword>
<keyword evidence="1" id="KW-1133">Transmembrane helix</keyword>
<keyword evidence="1" id="KW-0812">Transmembrane</keyword>
<evidence type="ECO:0000256" key="1">
    <source>
        <dbReference type="SAM" id="Phobius"/>
    </source>
</evidence>
<name>A0A1H0RFN9_9BURK</name>
<feature type="transmembrane region" description="Helical" evidence="1">
    <location>
        <begin position="70"/>
        <end position="95"/>
    </location>
</feature>
<dbReference type="RefSeq" id="WP_143015891.1">
    <property type="nucleotide sequence ID" value="NZ_FNJL01000010.1"/>
</dbReference>
<dbReference type="AlphaFoldDB" id="A0A1H0RFN9"/>
<dbReference type="EMBL" id="FNJL01000010">
    <property type="protein sequence ID" value="SDP28432.1"/>
    <property type="molecule type" value="Genomic_DNA"/>
</dbReference>
<keyword evidence="3" id="KW-1185">Reference proteome</keyword>
<dbReference type="OrthoDB" id="10014230at2"/>
<feature type="transmembrane region" description="Helical" evidence="1">
    <location>
        <begin position="26"/>
        <end position="50"/>
    </location>
</feature>
<evidence type="ECO:0000313" key="2">
    <source>
        <dbReference type="EMBL" id="SDP28432.1"/>
    </source>
</evidence>
<protein>
    <submittedName>
        <fullName evidence="2">Uncharacterized protein</fullName>
    </submittedName>
</protein>
<sequence>MARRIGLSQEQAFETLWVMTTNLSRLLAWLVFWIAHLLLALLGAVLLWWFQVTPADVIQALTGASQSATASVAGFLGVSAAGLLGGYLAAARWVWKKTYVRWQINRLLEGIEHD</sequence>
<dbReference type="Proteomes" id="UP000199317">
    <property type="component" value="Unassembled WGS sequence"/>
</dbReference>
<accession>A0A1H0RFN9</accession>
<reference evidence="3" key="1">
    <citation type="submission" date="2016-10" db="EMBL/GenBank/DDBJ databases">
        <authorList>
            <person name="Varghese N."/>
            <person name="Submissions S."/>
        </authorList>
    </citation>
    <scope>NUCLEOTIDE SEQUENCE [LARGE SCALE GENOMIC DNA]</scope>
    <source>
        <strain evidence="3">DSM 17101</strain>
    </source>
</reference>
<evidence type="ECO:0000313" key="3">
    <source>
        <dbReference type="Proteomes" id="UP000199317"/>
    </source>
</evidence>
<organism evidence="2 3">
    <name type="scientific">Paracidovorax cattleyae</name>
    <dbReference type="NCBI Taxonomy" id="80868"/>
    <lineage>
        <taxon>Bacteria</taxon>
        <taxon>Pseudomonadati</taxon>
        <taxon>Pseudomonadota</taxon>
        <taxon>Betaproteobacteria</taxon>
        <taxon>Burkholderiales</taxon>
        <taxon>Comamonadaceae</taxon>
        <taxon>Paracidovorax</taxon>
    </lineage>
</organism>
<gene>
    <name evidence="2" type="ORF">SAMN04489708_11047</name>
</gene>